<reference evidence="4" key="3">
    <citation type="submission" date="2015-04" db="UniProtKB">
        <authorList>
            <consortium name="EnsemblPlants"/>
        </authorList>
    </citation>
    <scope>IDENTIFICATION</scope>
    <source>
        <strain evidence="4">cv. Jemalong A17</strain>
    </source>
</reference>
<dbReference type="EnsemblPlants" id="AES91407">
    <property type="protein sequence ID" value="AES91407"/>
    <property type="gene ID" value="MTR_4g113160"/>
</dbReference>
<reference evidence="3 5" key="1">
    <citation type="journal article" date="2011" name="Nature">
        <title>The Medicago genome provides insight into the evolution of rhizobial symbioses.</title>
        <authorList>
            <person name="Young N.D."/>
            <person name="Debelle F."/>
            <person name="Oldroyd G.E."/>
            <person name="Geurts R."/>
            <person name="Cannon S.B."/>
            <person name="Udvardi M.K."/>
            <person name="Benedito V.A."/>
            <person name="Mayer K.F."/>
            <person name="Gouzy J."/>
            <person name="Schoof H."/>
            <person name="Van de Peer Y."/>
            <person name="Proost S."/>
            <person name="Cook D.R."/>
            <person name="Meyers B.C."/>
            <person name="Spannagl M."/>
            <person name="Cheung F."/>
            <person name="De Mita S."/>
            <person name="Krishnakumar V."/>
            <person name="Gundlach H."/>
            <person name="Zhou S."/>
            <person name="Mudge J."/>
            <person name="Bharti A.K."/>
            <person name="Murray J.D."/>
            <person name="Naoumkina M.A."/>
            <person name="Rosen B."/>
            <person name="Silverstein K.A."/>
            <person name="Tang H."/>
            <person name="Rombauts S."/>
            <person name="Zhao P.X."/>
            <person name="Zhou P."/>
            <person name="Barbe V."/>
            <person name="Bardou P."/>
            <person name="Bechner M."/>
            <person name="Bellec A."/>
            <person name="Berger A."/>
            <person name="Berges H."/>
            <person name="Bidwell S."/>
            <person name="Bisseling T."/>
            <person name="Choisne N."/>
            <person name="Couloux A."/>
            <person name="Denny R."/>
            <person name="Deshpande S."/>
            <person name="Dai X."/>
            <person name="Doyle J.J."/>
            <person name="Dudez A.M."/>
            <person name="Farmer A.D."/>
            <person name="Fouteau S."/>
            <person name="Franken C."/>
            <person name="Gibelin C."/>
            <person name="Gish J."/>
            <person name="Goldstein S."/>
            <person name="Gonzalez A.J."/>
            <person name="Green P.J."/>
            <person name="Hallab A."/>
            <person name="Hartog M."/>
            <person name="Hua A."/>
            <person name="Humphray S.J."/>
            <person name="Jeong D.H."/>
            <person name="Jing Y."/>
            <person name="Jocker A."/>
            <person name="Kenton S.M."/>
            <person name="Kim D.J."/>
            <person name="Klee K."/>
            <person name="Lai H."/>
            <person name="Lang C."/>
            <person name="Lin S."/>
            <person name="Macmil S.L."/>
            <person name="Magdelenat G."/>
            <person name="Matthews L."/>
            <person name="McCorrison J."/>
            <person name="Monaghan E.L."/>
            <person name="Mun J.H."/>
            <person name="Najar F.Z."/>
            <person name="Nicholson C."/>
            <person name="Noirot C."/>
            <person name="O'Bleness M."/>
            <person name="Paule C.R."/>
            <person name="Poulain J."/>
            <person name="Prion F."/>
            <person name="Qin B."/>
            <person name="Qu C."/>
            <person name="Retzel E.F."/>
            <person name="Riddle C."/>
            <person name="Sallet E."/>
            <person name="Samain S."/>
            <person name="Samson N."/>
            <person name="Sanders I."/>
            <person name="Saurat O."/>
            <person name="Scarpelli C."/>
            <person name="Schiex T."/>
            <person name="Segurens B."/>
            <person name="Severin A.J."/>
            <person name="Sherrier D.J."/>
            <person name="Shi R."/>
            <person name="Sims S."/>
            <person name="Singer S.R."/>
            <person name="Sinharoy S."/>
            <person name="Sterck L."/>
            <person name="Viollet A."/>
            <person name="Wang B.B."/>
            <person name="Wang K."/>
            <person name="Wang M."/>
            <person name="Wang X."/>
            <person name="Warfsmann J."/>
            <person name="Weissenbach J."/>
            <person name="White D.D."/>
            <person name="White J.D."/>
            <person name="Wiley G.B."/>
            <person name="Wincker P."/>
            <person name="Xing Y."/>
            <person name="Yang L."/>
            <person name="Yao Z."/>
            <person name="Ying F."/>
            <person name="Zhai J."/>
            <person name="Zhou L."/>
            <person name="Zuber A."/>
            <person name="Denarie J."/>
            <person name="Dixon R.A."/>
            <person name="May G.D."/>
            <person name="Schwartz D.C."/>
            <person name="Rogers J."/>
            <person name="Quetier F."/>
            <person name="Town C.D."/>
            <person name="Roe B.A."/>
        </authorList>
    </citation>
    <scope>NUCLEOTIDE SEQUENCE [LARGE SCALE GENOMIC DNA]</scope>
    <source>
        <strain evidence="3">A17</strain>
        <strain evidence="4 5">cv. Jemalong A17</strain>
    </source>
</reference>
<keyword evidence="2" id="KW-0472">Membrane</keyword>
<dbReference type="EMBL" id="CM001220">
    <property type="protein sequence ID" value="AES91407.2"/>
    <property type="molecule type" value="Genomic_DNA"/>
</dbReference>
<evidence type="ECO:0000256" key="1">
    <source>
        <dbReference type="SAM" id="MobiDB-lite"/>
    </source>
</evidence>
<proteinExistence type="predicted"/>
<evidence type="ECO:0000313" key="4">
    <source>
        <dbReference type="EnsemblPlants" id="AES91407"/>
    </source>
</evidence>
<keyword evidence="2" id="KW-1133">Transmembrane helix</keyword>
<accession>A0A0C3X585</accession>
<keyword evidence="2 3" id="KW-0812">Transmembrane</keyword>
<evidence type="ECO:0000313" key="3">
    <source>
        <dbReference type="EMBL" id="AES91407.2"/>
    </source>
</evidence>
<dbReference type="PaxDb" id="3880-AES91407"/>
<reference evidence="3 5" key="2">
    <citation type="journal article" date="2014" name="BMC Genomics">
        <title>An improved genome release (version Mt4.0) for the model legume Medicago truncatula.</title>
        <authorList>
            <person name="Tang H."/>
            <person name="Krishnakumar V."/>
            <person name="Bidwell S."/>
            <person name="Rosen B."/>
            <person name="Chan A."/>
            <person name="Zhou S."/>
            <person name="Gentzbittel L."/>
            <person name="Childs K.L."/>
            <person name="Yandell M."/>
            <person name="Gundlach H."/>
            <person name="Mayer K.F."/>
            <person name="Schwartz D.C."/>
            <person name="Town C.D."/>
        </authorList>
    </citation>
    <scope>GENOME REANNOTATION</scope>
    <source>
        <strain evidence="4 5">cv. Jemalong A17</strain>
    </source>
</reference>
<organism evidence="3 5">
    <name type="scientific">Medicago truncatula</name>
    <name type="common">Barrel medic</name>
    <name type="synonym">Medicago tribuloides</name>
    <dbReference type="NCBI Taxonomy" id="3880"/>
    <lineage>
        <taxon>Eukaryota</taxon>
        <taxon>Viridiplantae</taxon>
        <taxon>Streptophyta</taxon>
        <taxon>Embryophyta</taxon>
        <taxon>Tracheophyta</taxon>
        <taxon>Spermatophyta</taxon>
        <taxon>Magnoliopsida</taxon>
        <taxon>eudicotyledons</taxon>
        <taxon>Gunneridae</taxon>
        <taxon>Pentapetalae</taxon>
        <taxon>rosids</taxon>
        <taxon>fabids</taxon>
        <taxon>Fabales</taxon>
        <taxon>Fabaceae</taxon>
        <taxon>Papilionoideae</taxon>
        <taxon>50 kb inversion clade</taxon>
        <taxon>NPAAA clade</taxon>
        <taxon>Hologalegina</taxon>
        <taxon>IRL clade</taxon>
        <taxon>Trifolieae</taxon>
        <taxon>Medicago</taxon>
    </lineage>
</organism>
<feature type="transmembrane region" description="Helical" evidence="2">
    <location>
        <begin position="6"/>
        <end position="23"/>
    </location>
</feature>
<name>G7JU65_MEDTR</name>
<dbReference type="AlphaFoldDB" id="G7JU65"/>
<dbReference type="HOGENOM" id="CLU_2137195_0_0_1"/>
<gene>
    <name evidence="3" type="ordered locus">MTR_4g113160</name>
</gene>
<protein>
    <submittedName>
        <fullName evidence="3">Transmembrane protein, putative</fullName>
    </submittedName>
</protein>
<feature type="compositionally biased region" description="Basic residues" evidence="1">
    <location>
        <begin position="102"/>
        <end position="113"/>
    </location>
</feature>
<accession>G7JU65</accession>
<keyword evidence="5" id="KW-1185">Reference proteome</keyword>
<sequence length="113" mass="13200">MFVEKLLSTIVIISSVAYLAPFLKREKKKKKHRGSCVGTWRKKEEEVSVSEPLVWVSDDSRPGGNKRKKNVCEFVVRSVIDAYLSLRLTLQHTEKNVEERPRKRKRRQDAHLP</sequence>
<evidence type="ECO:0000313" key="5">
    <source>
        <dbReference type="Proteomes" id="UP000002051"/>
    </source>
</evidence>
<evidence type="ECO:0000256" key="2">
    <source>
        <dbReference type="SAM" id="Phobius"/>
    </source>
</evidence>
<dbReference type="Proteomes" id="UP000002051">
    <property type="component" value="Chromosome 4"/>
</dbReference>
<feature type="region of interest" description="Disordered" evidence="1">
    <location>
        <begin position="94"/>
        <end position="113"/>
    </location>
</feature>